<dbReference type="InterPro" id="IPR050496">
    <property type="entry name" value="SNF2_RAD54_helicase_repair"/>
</dbReference>
<sequence length="457" mass="51211">MLQRSNLHGYQRTAVEHIKQHPDAALFLDMGLGKTVSTLTAVADLINEFEVTKVLIVAPKRVAEMTWGDEIANWAHISHLRLSVIKGTAKQREIAARADADVYTVSRDNLVWLLQMWGGSKVPYDMLVLDELSSFKNHQSKRFKAAKIIRRSVNRVVGLTGTPAPNGLIDLWAQMYLVDGGQRLGKTITDYRANYFRPGAQNGGIVYEYKPLATTEAVLGEKIADITLSMKALDFLDMPELTYLNNYVELSPKVKKQYDKFEEDQVLELMQEEEITALSAAALSNKLLQFAGGAIYDADRNIHTVHDEKLETLVEMVEAANGSPVLVAYNFQHEKTHILKALKSLGAEALEGVDSVRRWNEGQIPVLVTHPASAGHGLNMQKGGNRIIWYGTTWSLELYQQFNARLWRQGQKNSVFVHHIVTKGTIDERVIAALSGKADTQNGLMNMVKELIKKYRV</sequence>
<dbReference type="InterPro" id="IPR000330">
    <property type="entry name" value="SNF2_N"/>
</dbReference>
<dbReference type="PANTHER" id="PTHR45629:SF7">
    <property type="entry name" value="DNA EXCISION REPAIR PROTEIN ERCC-6-RELATED"/>
    <property type="match status" value="1"/>
</dbReference>
<dbReference type="Gene3D" id="3.40.50.10810">
    <property type="entry name" value="Tandem AAA-ATPase domain"/>
    <property type="match status" value="1"/>
</dbReference>
<dbReference type="PANTHER" id="PTHR45629">
    <property type="entry name" value="SNF2/RAD54 FAMILY MEMBER"/>
    <property type="match status" value="1"/>
</dbReference>
<dbReference type="InterPro" id="IPR014001">
    <property type="entry name" value="Helicase_ATP-bd"/>
</dbReference>
<accession>A0A8S5QMV9</accession>
<dbReference type="EMBL" id="BK015694">
    <property type="protein sequence ID" value="DAE20408.1"/>
    <property type="molecule type" value="Genomic_DNA"/>
</dbReference>
<dbReference type="GO" id="GO:0005524">
    <property type="term" value="F:ATP binding"/>
    <property type="evidence" value="ECO:0007669"/>
    <property type="project" value="InterPro"/>
</dbReference>
<dbReference type="InterPro" id="IPR027417">
    <property type="entry name" value="P-loop_NTPase"/>
</dbReference>
<dbReference type="SUPFAM" id="SSF52540">
    <property type="entry name" value="P-loop containing nucleoside triphosphate hydrolases"/>
    <property type="match status" value="2"/>
</dbReference>
<dbReference type="InterPro" id="IPR038718">
    <property type="entry name" value="SNF2-like_sf"/>
</dbReference>
<name>A0A8S5QMV9_9CAUD</name>
<feature type="domain" description="Helicase ATP-binding" evidence="1">
    <location>
        <begin position="15"/>
        <end position="181"/>
    </location>
</feature>
<dbReference type="PROSITE" id="PS51192">
    <property type="entry name" value="HELICASE_ATP_BIND_1"/>
    <property type="match status" value="1"/>
</dbReference>
<protein>
    <submittedName>
        <fullName evidence="2">Chromatin remodeling complex ATPase</fullName>
    </submittedName>
</protein>
<evidence type="ECO:0000259" key="1">
    <source>
        <dbReference type="PROSITE" id="PS51192"/>
    </source>
</evidence>
<reference evidence="2" key="1">
    <citation type="journal article" date="2021" name="Proc. Natl. Acad. Sci. U.S.A.">
        <title>A Catalog of Tens of Thousands of Viruses from Human Metagenomes Reveals Hidden Associations with Chronic Diseases.</title>
        <authorList>
            <person name="Tisza M.J."/>
            <person name="Buck C.B."/>
        </authorList>
    </citation>
    <scope>NUCLEOTIDE SEQUENCE</scope>
    <source>
        <strain evidence="2">CttOT32</strain>
    </source>
</reference>
<organism evidence="2">
    <name type="scientific">Siphoviridae sp. cttOT32</name>
    <dbReference type="NCBI Taxonomy" id="2826493"/>
    <lineage>
        <taxon>Viruses</taxon>
        <taxon>Duplodnaviria</taxon>
        <taxon>Heunggongvirae</taxon>
        <taxon>Uroviricota</taxon>
        <taxon>Caudoviricetes</taxon>
    </lineage>
</organism>
<evidence type="ECO:0000313" key="2">
    <source>
        <dbReference type="EMBL" id="DAE20408.1"/>
    </source>
</evidence>
<dbReference type="Gene3D" id="3.40.50.300">
    <property type="entry name" value="P-loop containing nucleotide triphosphate hydrolases"/>
    <property type="match status" value="1"/>
</dbReference>
<dbReference type="SMART" id="SM00487">
    <property type="entry name" value="DEXDc"/>
    <property type="match status" value="1"/>
</dbReference>
<dbReference type="Pfam" id="PF00176">
    <property type="entry name" value="SNF2-rel_dom"/>
    <property type="match status" value="1"/>
</dbReference>
<proteinExistence type="predicted"/>